<dbReference type="SUPFAM" id="SSF52833">
    <property type="entry name" value="Thioredoxin-like"/>
    <property type="match status" value="1"/>
</dbReference>
<dbReference type="Proteomes" id="UP001301140">
    <property type="component" value="Unassembled WGS sequence"/>
</dbReference>
<sequence>MRSEPIEYFYSVRSSFTYLGAARLNALANELGVTVVHYPVDLGKLVERLEPIEGANTADRAYAGARVRERCPVRERYAQLEYRRWSRYLGIPINVDPKHHYGPRELPSGVVIAAQRRGLDVGTVSHAVLQALWRDDLDIADEKLVAGLLDELRLGVPGAALCAEAVSSSVQEEFAANTALAAAKGVFGSPTYIYRGEPFFGQDHLGFLRRAIRGDGAGTGSGPDPGDAE</sequence>
<dbReference type="CDD" id="cd03022">
    <property type="entry name" value="DsbA_HCCA_Iso"/>
    <property type="match status" value="1"/>
</dbReference>
<evidence type="ECO:0000256" key="1">
    <source>
        <dbReference type="PIRNR" id="PIRNR006386"/>
    </source>
</evidence>
<gene>
    <name evidence="4" type="ORF">PZ740_03710</name>
</gene>
<evidence type="ECO:0000259" key="3">
    <source>
        <dbReference type="Pfam" id="PF01323"/>
    </source>
</evidence>
<dbReference type="RefSeq" id="WP_327787908.1">
    <property type="nucleotide sequence ID" value="NZ_JARGEQ010000024.1"/>
</dbReference>
<dbReference type="Pfam" id="PF01323">
    <property type="entry name" value="DSBA"/>
    <property type="match status" value="1"/>
</dbReference>
<name>A0AAP3UY66_9PROT</name>
<dbReference type="GO" id="GO:0018845">
    <property type="term" value="F:2-hydroxychromene-2-carboxylate isomerase activity"/>
    <property type="evidence" value="ECO:0007669"/>
    <property type="project" value="UniProtKB-UniRule"/>
</dbReference>
<dbReference type="EMBL" id="JARGEQ010000024">
    <property type="protein sequence ID" value="MDF1585490.1"/>
    <property type="molecule type" value="Genomic_DNA"/>
</dbReference>
<dbReference type="EC" id="5.99.1.4" evidence="1"/>
<dbReference type="GO" id="GO:1901170">
    <property type="term" value="P:naphthalene catabolic process"/>
    <property type="evidence" value="ECO:0007669"/>
    <property type="project" value="InterPro"/>
</dbReference>
<evidence type="ECO:0000313" key="4">
    <source>
        <dbReference type="EMBL" id="MDF1585490.1"/>
    </source>
</evidence>
<dbReference type="InterPro" id="IPR051924">
    <property type="entry name" value="GST_Kappa/NadH"/>
</dbReference>
<dbReference type="GO" id="GO:0004364">
    <property type="term" value="F:glutathione transferase activity"/>
    <property type="evidence" value="ECO:0007669"/>
    <property type="project" value="TreeGrafter"/>
</dbReference>
<accession>A0AAP3UY66</accession>
<dbReference type="InterPro" id="IPR014440">
    <property type="entry name" value="HCCAis_GSTk"/>
</dbReference>
<feature type="active site" description="Nucleophile" evidence="2">
    <location>
        <position position="14"/>
    </location>
</feature>
<comment type="caution">
    <text evidence="4">The sequence shown here is derived from an EMBL/GenBank/DDBJ whole genome shotgun (WGS) entry which is preliminary data.</text>
</comment>
<evidence type="ECO:0000313" key="5">
    <source>
        <dbReference type="Proteomes" id="UP001301140"/>
    </source>
</evidence>
<proteinExistence type="inferred from homology"/>
<dbReference type="InterPro" id="IPR044087">
    <property type="entry name" value="NahD-like"/>
</dbReference>
<comment type="similarity">
    <text evidence="1">Belongs to the GST superfamily. NadH family.</text>
</comment>
<organism evidence="4 5">
    <name type="scientific">Marinimicrococcus flavescens</name>
    <dbReference type="NCBI Taxonomy" id="3031815"/>
    <lineage>
        <taxon>Bacteria</taxon>
        <taxon>Pseudomonadati</taxon>
        <taxon>Pseudomonadota</taxon>
        <taxon>Alphaproteobacteria</taxon>
        <taxon>Geminicoccales</taxon>
        <taxon>Geminicoccaceae</taxon>
        <taxon>Marinimicrococcus</taxon>
    </lineage>
</organism>
<protein>
    <recommendedName>
        <fullName evidence="1">2-hydroxychromene-2-carboxylate isomerase</fullName>
        <ecNumber evidence="1">5.99.1.4</ecNumber>
    </recommendedName>
</protein>
<dbReference type="Gene3D" id="3.40.30.10">
    <property type="entry name" value="Glutaredoxin"/>
    <property type="match status" value="1"/>
</dbReference>
<dbReference type="PANTHER" id="PTHR42943">
    <property type="entry name" value="GLUTATHIONE S-TRANSFERASE KAPPA"/>
    <property type="match status" value="1"/>
</dbReference>
<dbReference type="InterPro" id="IPR036249">
    <property type="entry name" value="Thioredoxin-like_sf"/>
</dbReference>
<dbReference type="InterPro" id="IPR001853">
    <property type="entry name" value="DSBA-like_thioredoxin_dom"/>
</dbReference>
<dbReference type="GO" id="GO:0004602">
    <property type="term" value="F:glutathione peroxidase activity"/>
    <property type="evidence" value="ECO:0007669"/>
    <property type="project" value="TreeGrafter"/>
</dbReference>
<reference evidence="4 5" key="1">
    <citation type="submission" date="2023-03" db="EMBL/GenBank/DDBJ databases">
        <title>YIM 152171 draft genome.</title>
        <authorList>
            <person name="Yang Z."/>
        </authorList>
    </citation>
    <scope>NUCLEOTIDE SEQUENCE [LARGE SCALE GENOMIC DNA]</scope>
    <source>
        <strain evidence="4 5">YIM 152171</strain>
    </source>
</reference>
<evidence type="ECO:0000256" key="2">
    <source>
        <dbReference type="PIRSR" id="PIRSR006386-1"/>
    </source>
</evidence>
<dbReference type="PANTHER" id="PTHR42943:SF13">
    <property type="entry name" value="GLUTATHIONE S-TRANSFERASE KAPPA-RELATED"/>
    <property type="match status" value="1"/>
</dbReference>
<feature type="domain" description="DSBA-like thioredoxin" evidence="3">
    <location>
        <begin position="6"/>
        <end position="212"/>
    </location>
</feature>
<dbReference type="AlphaFoldDB" id="A0AAP3UY66"/>
<keyword evidence="1 4" id="KW-0413">Isomerase</keyword>
<keyword evidence="5" id="KW-1185">Reference proteome</keyword>
<dbReference type="PIRSF" id="PIRSF006386">
    <property type="entry name" value="HCCAis_GSTk"/>
    <property type="match status" value="1"/>
</dbReference>
<dbReference type="GO" id="GO:0006749">
    <property type="term" value="P:glutathione metabolic process"/>
    <property type="evidence" value="ECO:0007669"/>
    <property type="project" value="TreeGrafter"/>
</dbReference>
<comment type="catalytic activity">
    <reaction evidence="1">
        <text>2-hydroxychromene-2-carboxylate = (3E)-4-(2-hydroxyphenyl)-2-oxobut-3-enoate</text>
        <dbReference type="Rhea" id="RHEA:27401"/>
        <dbReference type="ChEBI" id="CHEBI:59350"/>
        <dbReference type="ChEBI" id="CHEBI:59353"/>
        <dbReference type="EC" id="5.99.1.4"/>
    </reaction>
</comment>